<dbReference type="SUPFAM" id="SSF52096">
    <property type="entry name" value="ClpP/crotonase"/>
    <property type="match status" value="1"/>
</dbReference>
<keyword evidence="1" id="KW-0732">Signal</keyword>
<organism evidence="2 3">
    <name type="scientific">Ramlibacter albus</name>
    <dbReference type="NCBI Taxonomy" id="2079448"/>
    <lineage>
        <taxon>Bacteria</taxon>
        <taxon>Pseudomonadati</taxon>
        <taxon>Pseudomonadota</taxon>
        <taxon>Betaproteobacteria</taxon>
        <taxon>Burkholderiales</taxon>
        <taxon>Comamonadaceae</taxon>
        <taxon>Ramlibacter</taxon>
    </lineage>
</organism>
<feature type="signal peptide" evidence="1">
    <location>
        <begin position="1"/>
        <end position="18"/>
    </location>
</feature>
<keyword evidence="3" id="KW-1185">Reference proteome</keyword>
<comment type="caution">
    <text evidence="2">The sequence shown here is derived from an EMBL/GenBank/DDBJ whole genome shotgun (WGS) entry which is preliminary data.</text>
</comment>
<protein>
    <submittedName>
        <fullName evidence="2">Uncharacterized protein</fullName>
    </submittedName>
</protein>
<dbReference type="Gene3D" id="3.90.226.10">
    <property type="entry name" value="2-enoyl-CoA Hydratase, Chain A, domain 1"/>
    <property type="match status" value="1"/>
</dbReference>
<evidence type="ECO:0000313" key="2">
    <source>
        <dbReference type="EMBL" id="MBC5764942.1"/>
    </source>
</evidence>
<reference evidence="2" key="1">
    <citation type="submission" date="2020-08" db="EMBL/GenBank/DDBJ databases">
        <title>Ramlibacter sp. GTP1 16S ribosomal RNA gene genome sequencing and assembly.</title>
        <authorList>
            <person name="Kang M."/>
        </authorList>
    </citation>
    <scope>NUCLEOTIDE SEQUENCE</scope>
    <source>
        <strain evidence="2">GTP1</strain>
    </source>
</reference>
<dbReference type="AlphaFoldDB" id="A0A923M9F8"/>
<accession>A0A923M9F8</accession>
<dbReference type="Proteomes" id="UP000596827">
    <property type="component" value="Unassembled WGS sequence"/>
</dbReference>
<evidence type="ECO:0000256" key="1">
    <source>
        <dbReference type="SAM" id="SignalP"/>
    </source>
</evidence>
<name>A0A923M9F8_9BURK</name>
<feature type="chain" id="PRO_5037909434" evidence="1">
    <location>
        <begin position="19"/>
        <end position="259"/>
    </location>
</feature>
<proteinExistence type="predicted"/>
<dbReference type="EMBL" id="JACORU010000003">
    <property type="protein sequence ID" value="MBC5764942.1"/>
    <property type="molecule type" value="Genomic_DNA"/>
</dbReference>
<dbReference type="RefSeq" id="WP_187081402.1">
    <property type="nucleotide sequence ID" value="NZ_JACORU010000003.1"/>
</dbReference>
<gene>
    <name evidence="2" type="ORF">H8R02_10800</name>
</gene>
<evidence type="ECO:0000313" key="3">
    <source>
        <dbReference type="Proteomes" id="UP000596827"/>
    </source>
</evidence>
<dbReference type="InterPro" id="IPR029045">
    <property type="entry name" value="ClpP/crotonase-like_dom_sf"/>
</dbReference>
<sequence length="259" mass="28627">MNPAAVLLLAALAVPALAQEPQPVWRTPPAIEAQGDTLAYTGYLNPEGADRAVDYIATGHFKVLRIDSSGGEIMSSMRIGRALHDRRMDVVVRNLCLSACANYVFAAAARKTIEPNSVVAWHGDARQPTTLLRIELLKEWEQSLGRNAVSPHDRQWMADMRERIAAQDAFYAHIGVRDGIARMGHEMSPVVLGFWALPVKDMAAFNLTRVEAPADYGTQAFCEHVKAAQKLPSLTCLNLNDPPAQRWLHMLKTRPRVSP</sequence>